<keyword evidence="2 6" id="KW-0418">Kinase</keyword>
<feature type="transmembrane region" description="Helical" evidence="4">
    <location>
        <begin position="79"/>
        <end position="101"/>
    </location>
</feature>
<dbReference type="InterPro" id="IPR045975">
    <property type="entry name" value="DUF5931"/>
</dbReference>
<keyword evidence="3" id="KW-0902">Two-component regulatory system</keyword>
<reference evidence="6 7" key="1">
    <citation type="submission" date="2016-11" db="EMBL/GenBank/DDBJ databases">
        <authorList>
            <person name="Jaros S."/>
            <person name="Januszkiewicz K."/>
            <person name="Wedrychowicz H."/>
        </authorList>
    </citation>
    <scope>NUCLEOTIDE SEQUENCE [LARGE SCALE GENOMIC DNA]</scope>
    <source>
        <strain evidence="6 7">DSM 44523</strain>
    </source>
</reference>
<evidence type="ECO:0000256" key="2">
    <source>
        <dbReference type="ARBA" id="ARBA00022777"/>
    </source>
</evidence>
<gene>
    <name evidence="6" type="ORF">SAMN05444320_101598</name>
</gene>
<dbReference type="InterPro" id="IPR003594">
    <property type="entry name" value="HATPase_dom"/>
</dbReference>
<dbReference type="AlphaFoldDB" id="A0A1M4V0J6"/>
<sequence>MQAGSSGAGSRIIKDNTAPLWRGAVTLRIVTFLFAVGVFSVHRDGYERPWLGWAVIAAVAVWTALTVYWFSRDRGRRRLLVGIDVMLTTALVVASHFVLSAEQLTRPVPLVPTIWASGCVVFAAVHWGRGAGAATGAVVTVCSIWARGYFNTDMARDAVLLVGIGFVVGLASTTARHSGAQLERALRAEAATKERERLARAVHDSVLQVLARVRRRGAELGGEAAELARMAGEQEIALRSLVAAAPQESTVDGEVDLRPELQLLTTPRFQVSVPATQVMLPATTAAELSSVAREALSNVDKHAGPEAGAWVLLEDLGDEVVLSVRDDGPGIPDGRLAAAENEGRMGVAHSIRGRVEELGGSLSLHTAPGEGTEWEVRVPRRRTRRKGVGR</sequence>
<dbReference type="SMART" id="SM00387">
    <property type="entry name" value="HATPase_c"/>
    <property type="match status" value="1"/>
</dbReference>
<dbReference type="CDD" id="cd16917">
    <property type="entry name" value="HATPase_UhpB-NarQ-NarX-like"/>
    <property type="match status" value="1"/>
</dbReference>
<dbReference type="Proteomes" id="UP000184501">
    <property type="component" value="Unassembled WGS sequence"/>
</dbReference>
<keyword evidence="4" id="KW-0812">Transmembrane</keyword>
<dbReference type="STRING" id="2017.SAMN05444320_101598"/>
<feature type="transmembrane region" description="Helical" evidence="4">
    <location>
        <begin position="51"/>
        <end position="70"/>
    </location>
</feature>
<dbReference type="RefSeq" id="WP_143173913.1">
    <property type="nucleotide sequence ID" value="NZ_FQVN01000001.1"/>
</dbReference>
<proteinExistence type="predicted"/>
<evidence type="ECO:0000256" key="3">
    <source>
        <dbReference type="ARBA" id="ARBA00023012"/>
    </source>
</evidence>
<evidence type="ECO:0000259" key="5">
    <source>
        <dbReference type="SMART" id="SM00387"/>
    </source>
</evidence>
<dbReference type="PANTHER" id="PTHR24421">
    <property type="entry name" value="NITRATE/NITRITE SENSOR PROTEIN NARX-RELATED"/>
    <property type="match status" value="1"/>
</dbReference>
<dbReference type="PANTHER" id="PTHR24421:SF61">
    <property type="entry name" value="OXYGEN SENSOR HISTIDINE KINASE NREB"/>
    <property type="match status" value="1"/>
</dbReference>
<keyword evidence="4" id="KW-1133">Transmembrane helix</keyword>
<keyword evidence="4" id="KW-0472">Membrane</keyword>
<dbReference type="InterPro" id="IPR036890">
    <property type="entry name" value="HATPase_C_sf"/>
</dbReference>
<dbReference type="OrthoDB" id="5181554at2"/>
<dbReference type="Pfam" id="PF02518">
    <property type="entry name" value="HATPase_c"/>
    <property type="match status" value="1"/>
</dbReference>
<dbReference type="SUPFAM" id="SSF55874">
    <property type="entry name" value="ATPase domain of HSP90 chaperone/DNA topoisomerase II/histidine kinase"/>
    <property type="match status" value="1"/>
</dbReference>
<dbReference type="Pfam" id="PF19354">
    <property type="entry name" value="DUF5931"/>
    <property type="match status" value="1"/>
</dbReference>
<accession>A0A1M4V0J6</accession>
<dbReference type="EMBL" id="FQVN01000001">
    <property type="protein sequence ID" value="SHE62418.1"/>
    <property type="molecule type" value="Genomic_DNA"/>
</dbReference>
<evidence type="ECO:0000256" key="4">
    <source>
        <dbReference type="SAM" id="Phobius"/>
    </source>
</evidence>
<evidence type="ECO:0000256" key="1">
    <source>
        <dbReference type="ARBA" id="ARBA00022679"/>
    </source>
</evidence>
<evidence type="ECO:0000313" key="7">
    <source>
        <dbReference type="Proteomes" id="UP000184501"/>
    </source>
</evidence>
<evidence type="ECO:0000313" key="6">
    <source>
        <dbReference type="EMBL" id="SHE62418.1"/>
    </source>
</evidence>
<keyword evidence="7" id="KW-1185">Reference proteome</keyword>
<feature type="transmembrane region" description="Helical" evidence="4">
    <location>
        <begin position="158"/>
        <end position="175"/>
    </location>
</feature>
<dbReference type="GO" id="GO:0000160">
    <property type="term" value="P:phosphorelay signal transduction system"/>
    <property type="evidence" value="ECO:0007669"/>
    <property type="project" value="UniProtKB-KW"/>
</dbReference>
<protein>
    <submittedName>
        <fullName evidence="6">Signal transduction histidine kinase</fullName>
    </submittedName>
</protein>
<feature type="transmembrane region" description="Helical" evidence="4">
    <location>
        <begin position="113"/>
        <end position="146"/>
    </location>
</feature>
<name>A0A1M4V0J6_STRHI</name>
<dbReference type="Gene3D" id="3.30.565.10">
    <property type="entry name" value="Histidine kinase-like ATPase, C-terminal domain"/>
    <property type="match status" value="1"/>
</dbReference>
<organism evidence="6 7">
    <name type="scientific">Streptoalloteichus hindustanus</name>
    <dbReference type="NCBI Taxonomy" id="2017"/>
    <lineage>
        <taxon>Bacteria</taxon>
        <taxon>Bacillati</taxon>
        <taxon>Actinomycetota</taxon>
        <taxon>Actinomycetes</taxon>
        <taxon>Pseudonocardiales</taxon>
        <taxon>Pseudonocardiaceae</taxon>
        <taxon>Streptoalloteichus</taxon>
    </lineage>
</organism>
<feature type="domain" description="Histidine kinase/HSP90-like ATPase" evidence="5">
    <location>
        <begin position="283"/>
        <end position="382"/>
    </location>
</feature>
<dbReference type="NCBIfam" id="NF047322">
    <property type="entry name" value="HK_morpho_MacS"/>
    <property type="match status" value="1"/>
</dbReference>
<keyword evidence="1" id="KW-0808">Transferase</keyword>
<dbReference type="InterPro" id="IPR050482">
    <property type="entry name" value="Sensor_HK_TwoCompSys"/>
</dbReference>
<dbReference type="GO" id="GO:0016301">
    <property type="term" value="F:kinase activity"/>
    <property type="evidence" value="ECO:0007669"/>
    <property type="project" value="UniProtKB-KW"/>
</dbReference>
<feature type="transmembrane region" description="Helical" evidence="4">
    <location>
        <begin position="20"/>
        <end position="39"/>
    </location>
</feature>